<comment type="caution">
    <text evidence="2">The sequence shown here is derived from an EMBL/GenBank/DDBJ whole genome shotgun (WGS) entry which is preliminary data.</text>
</comment>
<sequence>MVFMGAALVFAVGSGALDALTAQTHAEKTEQELKQFDSDLASVGWQNDTTETVFLGDGTQNKLVTDGSLTVNVSDGYNSNEERIPLETIVTTDESGNEYAYQAGGIWRSDSEYATAVSNPNIRYYTELSDGEQVGRLDLSPTTIQGSVGSGEHTVQSGQLQEFDLLGDELEYVNYVTVEVSETNYHNGWYDFLKEEFEATDEDNVSGLDCNPATEVTTNIICHNEDEQTVTVVAGVDGETPLANLVDVEPTVYGGLYIEGDENDFGSALEVTAYDNQTVGDRETNDIFLANYNEYDLKNNAPGAPNENNNARNTVIDGIPVVNGELGSQGNPVITQIGYGVSVDGKEIENNDGDTIYQLDPQEGGEPRALAAELSEPYDSIDEIDTEVDNLLTNYLNEKPAPGSDVSSGLYSDISSSHIDQLDSSNGDVHIGVENDLTLTDATVEGDNQTSFYVDGDITVSEVNIDPDDRANSLWIYGTSDSTIEIDGDFQGVIYAPGADIKTNDGVAIDGAVVAGDDVGIGDNVHVNFDRTLRTDTPFTDGDEDLFFEYVESRPPIDATFILDSSGSMGPHNIYGSVYDPITETEISGSDWETIPVDEPFRNTHSELGGLIRHDIEVRNTTVGETSILEYREDYADPSEWDEVRVIDETCFAGSCTNQADLGLYQHPGNDPSDQRVAATRHFLDLMNESEGDRAGVYEFDSNGRTLHHLTGDLEGVKDSVAGNGYAGTNMGAGLREALDDYETHGEEGQERIAILLSDGENSDSSGDALMWDQVERANENNVTLYTVGLDGLEHDPIPEDKLIEWAEATGGEFHGVDDSDDLYDLFEMIAREEIEVDAEVQVEISVTHERETTSGYAVNIAERTVELES</sequence>
<dbReference type="PROSITE" id="PS50234">
    <property type="entry name" value="VWFA"/>
    <property type="match status" value="1"/>
</dbReference>
<dbReference type="SMART" id="SM00327">
    <property type="entry name" value="VWA"/>
    <property type="match status" value="1"/>
</dbReference>
<proteinExistence type="predicted"/>
<organism evidence="2 3">
    <name type="scientific">Natrialba hulunbeirensis JCM 10989</name>
    <dbReference type="NCBI Taxonomy" id="1227493"/>
    <lineage>
        <taxon>Archaea</taxon>
        <taxon>Methanobacteriati</taxon>
        <taxon>Methanobacteriota</taxon>
        <taxon>Stenosarchaea group</taxon>
        <taxon>Halobacteria</taxon>
        <taxon>Halobacteriales</taxon>
        <taxon>Natrialbaceae</taxon>
        <taxon>Natrialba</taxon>
    </lineage>
</organism>
<protein>
    <submittedName>
        <fullName evidence="2">von Willebrand factor A</fullName>
    </submittedName>
</protein>
<dbReference type="STRING" id="1227493.C483_07569"/>
<dbReference type="InterPro" id="IPR036465">
    <property type="entry name" value="vWFA_dom_sf"/>
</dbReference>
<dbReference type="Pfam" id="PF23960">
    <property type="entry name" value="DUF7289"/>
    <property type="match status" value="1"/>
</dbReference>
<evidence type="ECO:0000313" key="3">
    <source>
        <dbReference type="Proteomes" id="UP000011519"/>
    </source>
</evidence>
<dbReference type="Gene3D" id="3.40.50.410">
    <property type="entry name" value="von Willebrand factor, type A domain"/>
    <property type="match status" value="1"/>
</dbReference>
<dbReference type="EMBL" id="AOIM01000018">
    <property type="protein sequence ID" value="ELY92589.1"/>
    <property type="molecule type" value="Genomic_DNA"/>
</dbReference>
<dbReference type="InterPro" id="IPR002035">
    <property type="entry name" value="VWF_A"/>
</dbReference>
<name>M0A1V4_9EURY</name>
<evidence type="ECO:0000259" key="1">
    <source>
        <dbReference type="PROSITE" id="PS50234"/>
    </source>
</evidence>
<dbReference type="Pfam" id="PF00092">
    <property type="entry name" value="VWA"/>
    <property type="match status" value="1"/>
</dbReference>
<dbReference type="Proteomes" id="UP000011519">
    <property type="component" value="Unassembled WGS sequence"/>
</dbReference>
<gene>
    <name evidence="2" type="ORF">C483_07569</name>
</gene>
<dbReference type="CDD" id="cd00198">
    <property type="entry name" value="vWFA"/>
    <property type="match status" value="1"/>
</dbReference>
<dbReference type="PATRIC" id="fig|1227493.4.peg.1500"/>
<dbReference type="SUPFAM" id="SSF53300">
    <property type="entry name" value="vWA-like"/>
    <property type="match status" value="1"/>
</dbReference>
<accession>M0A1V4</accession>
<feature type="domain" description="VWFA" evidence="1">
    <location>
        <begin position="558"/>
        <end position="830"/>
    </location>
</feature>
<reference evidence="2 3" key="1">
    <citation type="journal article" date="2014" name="PLoS Genet.">
        <title>Phylogenetically driven sequencing of extremely halophilic archaea reveals strategies for static and dynamic osmo-response.</title>
        <authorList>
            <person name="Becker E.A."/>
            <person name="Seitzer P.M."/>
            <person name="Tritt A."/>
            <person name="Larsen D."/>
            <person name="Krusor M."/>
            <person name="Yao A.I."/>
            <person name="Wu D."/>
            <person name="Madern D."/>
            <person name="Eisen J.A."/>
            <person name="Darling A.E."/>
            <person name="Facciotti M.T."/>
        </authorList>
    </citation>
    <scope>NUCLEOTIDE SEQUENCE [LARGE SCALE GENOMIC DNA]</scope>
    <source>
        <strain evidence="2 3">JCM 10989</strain>
    </source>
</reference>
<evidence type="ECO:0000313" key="2">
    <source>
        <dbReference type="EMBL" id="ELY92589.1"/>
    </source>
</evidence>
<dbReference type="AlphaFoldDB" id="M0A1V4"/>
<keyword evidence="3" id="KW-1185">Reference proteome</keyword>
<dbReference type="InterPro" id="IPR055713">
    <property type="entry name" value="DUF7289"/>
</dbReference>
<dbReference type="Pfam" id="PF23981">
    <property type="entry name" value="DUF7305"/>
    <property type="match status" value="1"/>
</dbReference>
<dbReference type="InterPro" id="IPR055729">
    <property type="entry name" value="DUF7305"/>
</dbReference>